<dbReference type="Pfam" id="PF12799">
    <property type="entry name" value="LRR_4"/>
    <property type="match status" value="5"/>
</dbReference>
<dbReference type="EMBL" id="BTFZ01000004">
    <property type="protein sequence ID" value="GMM35115.1"/>
    <property type="molecule type" value="Genomic_DNA"/>
</dbReference>
<gene>
    <name evidence="3" type="ORF">DASC09_024400</name>
</gene>
<evidence type="ECO:0000313" key="3">
    <source>
        <dbReference type="EMBL" id="GMM35115.1"/>
    </source>
</evidence>
<dbReference type="InterPro" id="IPR003591">
    <property type="entry name" value="Leu-rich_rpt_typical-subtyp"/>
</dbReference>
<keyword evidence="4" id="KW-1185">Reference proteome</keyword>
<dbReference type="AlphaFoldDB" id="A0AAV5QKS2"/>
<dbReference type="PANTHER" id="PTHR46652">
    <property type="entry name" value="LEUCINE-RICH REPEAT AND IQ DOMAIN-CONTAINING PROTEIN 1-RELATED"/>
    <property type="match status" value="1"/>
</dbReference>
<evidence type="ECO:0008006" key="5">
    <source>
        <dbReference type="Google" id="ProtNLM"/>
    </source>
</evidence>
<dbReference type="InterPro" id="IPR025875">
    <property type="entry name" value="Leu-rich_rpt_4"/>
</dbReference>
<comment type="caution">
    <text evidence="3">The sequence shown here is derived from an EMBL/GenBank/DDBJ whole genome shotgun (WGS) entry which is preliminary data.</text>
</comment>
<dbReference type="RefSeq" id="XP_064852115.1">
    <property type="nucleotide sequence ID" value="XM_064996043.1"/>
</dbReference>
<dbReference type="InterPro" id="IPR001611">
    <property type="entry name" value="Leu-rich_rpt"/>
</dbReference>
<dbReference type="InterPro" id="IPR050836">
    <property type="entry name" value="SDS22/Internalin_LRR"/>
</dbReference>
<organism evidence="3 4">
    <name type="scientific">Saccharomycopsis crataegensis</name>
    <dbReference type="NCBI Taxonomy" id="43959"/>
    <lineage>
        <taxon>Eukaryota</taxon>
        <taxon>Fungi</taxon>
        <taxon>Dikarya</taxon>
        <taxon>Ascomycota</taxon>
        <taxon>Saccharomycotina</taxon>
        <taxon>Saccharomycetes</taxon>
        <taxon>Saccharomycopsidaceae</taxon>
        <taxon>Saccharomycopsis</taxon>
    </lineage>
</organism>
<evidence type="ECO:0000313" key="4">
    <source>
        <dbReference type="Proteomes" id="UP001360560"/>
    </source>
</evidence>
<dbReference type="SUPFAM" id="SSF52058">
    <property type="entry name" value="L domain-like"/>
    <property type="match status" value="2"/>
</dbReference>
<dbReference type="Proteomes" id="UP001360560">
    <property type="component" value="Unassembled WGS sequence"/>
</dbReference>
<proteinExistence type="predicted"/>
<reference evidence="3 4" key="1">
    <citation type="journal article" date="2023" name="Elife">
        <title>Identification of key yeast species and microbe-microbe interactions impacting larval growth of Drosophila in the wild.</title>
        <authorList>
            <person name="Mure A."/>
            <person name="Sugiura Y."/>
            <person name="Maeda R."/>
            <person name="Honda K."/>
            <person name="Sakurai N."/>
            <person name="Takahashi Y."/>
            <person name="Watada M."/>
            <person name="Katoh T."/>
            <person name="Gotoh A."/>
            <person name="Gotoh Y."/>
            <person name="Taniguchi I."/>
            <person name="Nakamura K."/>
            <person name="Hayashi T."/>
            <person name="Katayama T."/>
            <person name="Uemura T."/>
            <person name="Hattori Y."/>
        </authorList>
    </citation>
    <scope>NUCLEOTIDE SEQUENCE [LARGE SCALE GENOMIC DNA]</scope>
    <source>
        <strain evidence="3 4">SC-9</strain>
    </source>
</reference>
<sequence length="618" mass="71527">MLGLDSLPPELLIVIFRLVKDRSKLIHLRQLLYRNEFIIRCIDVNLFESVEFVSFHNIDPVDIIECRIGNGHNPQIQIRISQNDSTREIIQLNFREVKKLLSIRACIRGLWLTSNHLFHDNHVNFAFLDMEYHQLMTFVNSIPSLNSINTDFGYPIFLPVKKLTLYDCVTRFLFNVERIENLQIAYSILSSPPFRLENIHFPRLKTLITENIISIFDGLHWQGSPELSMVCINNFDDVVLKNLTEEFLPTLVKLTVKHVDIIEGPINIPKVQELRLWNVKYHEIYGLHRCFELKILKLEEVGLLEIPDLEVFVNLEKLLLPKNHIIEMKNLGSAEKLKVLNLSGNNIIIIQNVENLPNLSKLDLSVNVIRKIESLDKLSGLKTLYLGCNEIKKIEGLESLKQLEALDLNTNCVEILENLDELSNIQELNLYGNRLYRIQNISKLTNLRKLDLSDNRIKKIENLDFLTGMVDLYLMKNKLTILENVNNLRNLNRILLSNNNITKIENLDNCTKLTTLGLNGNFISKIENLDKLNDLIYLDLSKNQITIMENLSHLKCLKYLFLNHNKLGKIEGINSLASLEILNLSCNNIKLIENIFGLMNLREISLQNNQLQLGYEIP</sequence>
<evidence type="ECO:0000256" key="1">
    <source>
        <dbReference type="ARBA" id="ARBA00022614"/>
    </source>
</evidence>
<dbReference type="PROSITE" id="PS51450">
    <property type="entry name" value="LRR"/>
    <property type="match status" value="11"/>
</dbReference>
<dbReference type="PANTHER" id="PTHR46652:SF3">
    <property type="entry name" value="LEUCINE-RICH REPEAT-CONTAINING PROTEIN 9"/>
    <property type="match status" value="1"/>
</dbReference>
<dbReference type="Gene3D" id="3.80.10.10">
    <property type="entry name" value="Ribonuclease Inhibitor"/>
    <property type="match status" value="3"/>
</dbReference>
<evidence type="ECO:0000256" key="2">
    <source>
        <dbReference type="ARBA" id="ARBA00022737"/>
    </source>
</evidence>
<keyword evidence="2" id="KW-0677">Repeat</keyword>
<accession>A0AAV5QKS2</accession>
<dbReference type="SMART" id="SM00365">
    <property type="entry name" value="LRR_SD22"/>
    <property type="match status" value="12"/>
</dbReference>
<name>A0AAV5QKS2_9ASCO</name>
<dbReference type="GeneID" id="90073094"/>
<protein>
    <recommendedName>
        <fullName evidence="5">L domain-like protein</fullName>
    </recommendedName>
</protein>
<dbReference type="InterPro" id="IPR032675">
    <property type="entry name" value="LRR_dom_sf"/>
</dbReference>
<dbReference type="SMART" id="SM00369">
    <property type="entry name" value="LRR_TYP"/>
    <property type="match status" value="7"/>
</dbReference>
<keyword evidence="1" id="KW-0433">Leucine-rich repeat</keyword>